<feature type="region of interest" description="Disordered" evidence="2">
    <location>
        <begin position="1"/>
        <end position="31"/>
    </location>
</feature>
<comment type="caution">
    <text evidence="4">The sequence shown here is derived from an EMBL/GenBank/DDBJ whole genome shotgun (WGS) entry which is preliminary data.</text>
</comment>
<evidence type="ECO:0000313" key="5">
    <source>
        <dbReference type="Proteomes" id="UP001230504"/>
    </source>
</evidence>
<protein>
    <submittedName>
        <fullName evidence="4">Uncharacterized protein</fullName>
    </submittedName>
</protein>
<dbReference type="RefSeq" id="XP_060413959.1">
    <property type="nucleotide sequence ID" value="XM_060554773.1"/>
</dbReference>
<accession>A0AAD8PYV1</accession>
<feature type="transmembrane region" description="Helical" evidence="3">
    <location>
        <begin position="395"/>
        <end position="419"/>
    </location>
</feature>
<dbReference type="Proteomes" id="UP001230504">
    <property type="component" value="Unassembled WGS sequence"/>
</dbReference>
<feature type="coiled-coil region" evidence="1">
    <location>
        <begin position="313"/>
        <end position="340"/>
    </location>
</feature>
<dbReference type="EMBL" id="JAHLJV010000031">
    <property type="protein sequence ID" value="KAK1590471.1"/>
    <property type="molecule type" value="Genomic_DNA"/>
</dbReference>
<evidence type="ECO:0000256" key="1">
    <source>
        <dbReference type="SAM" id="Coils"/>
    </source>
</evidence>
<feature type="transmembrane region" description="Helical" evidence="3">
    <location>
        <begin position="363"/>
        <end position="383"/>
    </location>
</feature>
<keyword evidence="1" id="KW-0175">Coiled coil</keyword>
<keyword evidence="5" id="KW-1185">Reference proteome</keyword>
<keyword evidence="3" id="KW-0812">Transmembrane</keyword>
<evidence type="ECO:0000256" key="2">
    <source>
        <dbReference type="SAM" id="MobiDB-lite"/>
    </source>
</evidence>
<gene>
    <name evidence="4" type="ORF">LY79DRAFT_515986</name>
</gene>
<organism evidence="4 5">
    <name type="scientific">Colletotrichum navitas</name>
    <dbReference type="NCBI Taxonomy" id="681940"/>
    <lineage>
        <taxon>Eukaryota</taxon>
        <taxon>Fungi</taxon>
        <taxon>Dikarya</taxon>
        <taxon>Ascomycota</taxon>
        <taxon>Pezizomycotina</taxon>
        <taxon>Sordariomycetes</taxon>
        <taxon>Hypocreomycetidae</taxon>
        <taxon>Glomerellales</taxon>
        <taxon>Glomerellaceae</taxon>
        <taxon>Colletotrichum</taxon>
        <taxon>Colletotrichum graminicola species complex</taxon>
    </lineage>
</organism>
<proteinExistence type="predicted"/>
<keyword evidence="3" id="KW-1133">Transmembrane helix</keyword>
<reference evidence="4" key="1">
    <citation type="submission" date="2021-06" db="EMBL/GenBank/DDBJ databases">
        <title>Comparative genomics, transcriptomics and evolutionary studies reveal genomic signatures of adaptation to plant cell wall in hemibiotrophic fungi.</title>
        <authorList>
            <consortium name="DOE Joint Genome Institute"/>
            <person name="Baroncelli R."/>
            <person name="Diaz J.F."/>
            <person name="Benocci T."/>
            <person name="Peng M."/>
            <person name="Battaglia E."/>
            <person name="Haridas S."/>
            <person name="Andreopoulos W."/>
            <person name="Labutti K."/>
            <person name="Pangilinan J."/>
            <person name="Floch G.L."/>
            <person name="Makela M.R."/>
            <person name="Henrissat B."/>
            <person name="Grigoriev I.V."/>
            <person name="Crouch J.A."/>
            <person name="De Vries R.P."/>
            <person name="Sukno S.A."/>
            <person name="Thon M.R."/>
        </authorList>
    </citation>
    <scope>NUCLEOTIDE SEQUENCE</scope>
    <source>
        <strain evidence="4">CBS 125086</strain>
    </source>
</reference>
<dbReference type="GeneID" id="85439013"/>
<evidence type="ECO:0000313" key="4">
    <source>
        <dbReference type="EMBL" id="KAK1590471.1"/>
    </source>
</evidence>
<evidence type="ECO:0000256" key="3">
    <source>
        <dbReference type="SAM" id="Phobius"/>
    </source>
</evidence>
<sequence>MINNAGAEVSGLVPPSVDLDRPEPPVPRPRHVHLPDHERYDGAFSWPPRFFDGRQGGFSRSWENSPYIDLFSYARELGENDISIFLRTEENWAPDQQRIDCVLDVTREATIQNLLDRDERAQKEKIALLIDGNVSGPEPHLRDFLGGLTAQALYDELSKKRYREDGDDSVVDTDRRLIYVANLDAWGIMALVGTSPESLFRVLGDFILNYTCANPSIGVSFSIRRHEDFIRRVRTPTLNQVPPIRKQRKILEEFDELENGLRYFKEVLDELAQVLQENVRSGELFMKTDVLYFRNYNEPSDDASICFPYLALIRKTFTNLEQLRQRLGDMQQKCKEMVEVTSVRKIHCQQSNIVAPVHHLPTVLAWITILTLPLIITTGLFSCDDIFTFKRSWRRFLFVWLVITVVIFAIALILLRYAAGVWLFQSQKTPEDDVQGSCNPLNTLDSQEDTAEDQITQVVPRCATFFTGVIGVFQKRGVGKAVAENPRIRDQIIAIETCGSG</sequence>
<dbReference type="AlphaFoldDB" id="A0AAD8PYV1"/>
<keyword evidence="3" id="KW-0472">Membrane</keyword>
<name>A0AAD8PYV1_9PEZI</name>